<reference evidence="4 5" key="1">
    <citation type="journal article" date="2020" name="Front. Microbiol.">
        <title>Single-cell genomics of novel Actinobacteria with the Wood-Ljungdahl pathway discovered in a serpentinizing system.</title>
        <authorList>
            <person name="Merino N."/>
            <person name="Kawai M."/>
            <person name="Boyd E.S."/>
            <person name="Colman D.R."/>
            <person name="McGlynn S.E."/>
            <person name="Nealson K.H."/>
            <person name="Kurokawa K."/>
            <person name="Hongoh Y."/>
        </authorList>
    </citation>
    <scope>NUCLEOTIDE SEQUENCE [LARGE SCALE GENOMIC DNA]</scope>
    <source>
        <strain evidence="1 5">S03</strain>
        <strain evidence="2 6">S34</strain>
        <strain evidence="3 4">S47</strain>
    </source>
</reference>
<keyword evidence="6" id="KW-1185">Reference proteome</keyword>
<protein>
    <recommendedName>
        <fullName evidence="7">DUF4258 domain-containing protein</fullName>
    </recommendedName>
</protein>
<proteinExistence type="predicted"/>
<evidence type="ECO:0008006" key="7">
    <source>
        <dbReference type="Google" id="ProtNLM"/>
    </source>
</evidence>
<dbReference type="Proteomes" id="UP000569018">
    <property type="component" value="Unassembled WGS sequence"/>
</dbReference>
<dbReference type="RefSeq" id="WP_258188947.1">
    <property type="nucleotide sequence ID" value="NZ_BLRU01000030.1"/>
</dbReference>
<gene>
    <name evidence="1" type="ORF">HKBW3S03_00534</name>
    <name evidence="2" type="ORF">HKBW3S34_02005</name>
    <name evidence="3" type="ORF">HKBW3S47_00779</name>
</gene>
<dbReference type="AlphaFoldDB" id="A0A6V8PJE4"/>
<evidence type="ECO:0000313" key="5">
    <source>
        <dbReference type="Proteomes" id="UP000574717"/>
    </source>
</evidence>
<organism evidence="2 6">
    <name type="scientific">Candidatus Hakubella thermalkaliphila</name>
    <dbReference type="NCBI Taxonomy" id="2754717"/>
    <lineage>
        <taxon>Bacteria</taxon>
        <taxon>Bacillati</taxon>
        <taxon>Actinomycetota</taxon>
        <taxon>Actinomycetota incertae sedis</taxon>
        <taxon>Candidatus Hakubellales</taxon>
        <taxon>Candidatus Hakubellaceae</taxon>
        <taxon>Candidatus Hakubella</taxon>
    </lineage>
</organism>
<dbReference type="Proteomes" id="UP000588083">
    <property type="component" value="Unassembled WGS sequence"/>
</dbReference>
<dbReference type="InterPro" id="IPR025354">
    <property type="entry name" value="DUF4258"/>
</dbReference>
<name>A0A6V8PJE4_9ACTN</name>
<dbReference type="Proteomes" id="UP000574717">
    <property type="component" value="Unassembled WGS sequence"/>
</dbReference>
<evidence type="ECO:0000313" key="3">
    <source>
        <dbReference type="EMBL" id="GFP39079.1"/>
    </source>
</evidence>
<evidence type="ECO:0000313" key="6">
    <source>
        <dbReference type="Proteomes" id="UP000588083"/>
    </source>
</evidence>
<evidence type="ECO:0000313" key="1">
    <source>
        <dbReference type="EMBL" id="GFP19030.1"/>
    </source>
</evidence>
<dbReference type="Pfam" id="PF14076">
    <property type="entry name" value="DUF4258"/>
    <property type="match status" value="1"/>
</dbReference>
<evidence type="ECO:0000313" key="2">
    <source>
        <dbReference type="EMBL" id="GFP31086.1"/>
    </source>
</evidence>
<evidence type="ECO:0000313" key="4">
    <source>
        <dbReference type="Proteomes" id="UP000569018"/>
    </source>
</evidence>
<comment type="caution">
    <text evidence="2">The sequence shown here is derived from an EMBL/GenBank/DDBJ whole genome shotgun (WGS) entry which is preliminary data.</text>
</comment>
<dbReference type="EMBL" id="BLRZ01000161">
    <property type="protein sequence ID" value="GFP31086.1"/>
    <property type="molecule type" value="Genomic_DNA"/>
</dbReference>
<accession>A0A6V8PJE4</accession>
<dbReference type="EMBL" id="BLRU01000030">
    <property type="protein sequence ID" value="GFP19030.1"/>
    <property type="molecule type" value="Genomic_DNA"/>
</dbReference>
<sequence length="108" mass="12230">MQKALLERIQAKVKGRNYHFTLHAGDRMTERHISVKEVEQALLSGGAEVIEDYPEDPRGPSCLVLGITRGGRPLHIQCTYPPNVAVITAYEPNPEEWIDWRIRRGGKP</sequence>
<dbReference type="EMBL" id="BLSD01000030">
    <property type="protein sequence ID" value="GFP39079.1"/>
    <property type="molecule type" value="Genomic_DNA"/>
</dbReference>